<name>Q6IL79_DROME</name>
<organism evidence="1">
    <name type="scientific">Drosophila melanogaster</name>
    <name type="common">Fruit fly</name>
    <dbReference type="NCBI Taxonomy" id="7227"/>
    <lineage>
        <taxon>Eukaryota</taxon>
        <taxon>Metazoa</taxon>
        <taxon>Ecdysozoa</taxon>
        <taxon>Arthropoda</taxon>
        <taxon>Hexapoda</taxon>
        <taxon>Insecta</taxon>
        <taxon>Pterygota</taxon>
        <taxon>Neoptera</taxon>
        <taxon>Endopterygota</taxon>
        <taxon>Diptera</taxon>
        <taxon>Brachycera</taxon>
        <taxon>Muscomorpha</taxon>
        <taxon>Ephydroidea</taxon>
        <taxon>Drosophilidae</taxon>
        <taxon>Drosophila</taxon>
        <taxon>Sophophora</taxon>
    </lineage>
</organism>
<reference evidence="1" key="1">
    <citation type="journal article" date="2003" name="Genome Biol.">
        <title>An integrated gene annotation and transcriptional profiling approach towards the full gene content of the Drosophila genome.</title>
        <authorList>
            <person name="Hild M."/>
            <person name="Beckmann B."/>
            <person name="Haas S.A."/>
            <person name="Koch B."/>
            <person name="Solovyev V."/>
            <person name="Busold C."/>
            <person name="Fellenberg K."/>
            <person name="Boutros M."/>
            <person name="Vingron M."/>
            <person name="Sauer F."/>
            <person name="Hoheisel J.D."/>
            <person name="Paro R."/>
        </authorList>
    </citation>
    <scope>NUCLEOTIDE SEQUENCE</scope>
</reference>
<proteinExistence type="predicted"/>
<sequence length="70" mass="7803">MTHQWAKCFQVHLCKCLSNASSTAKLAKKREQPFGQFGVRNAAISADWPTLQLDCSSTINQFDCQALLTN</sequence>
<dbReference type="EMBL" id="BK002137">
    <property type="protein sequence ID" value="DAA02982.1"/>
    <property type="molecule type" value="Genomic_DNA"/>
</dbReference>
<accession>Q6IL79</accession>
<gene>
    <name evidence="1" type="ORF">HDC10066</name>
</gene>
<dbReference type="AlphaFoldDB" id="Q6IL79"/>
<protein>
    <submittedName>
        <fullName evidence="1">HDC10066</fullName>
    </submittedName>
</protein>
<evidence type="ECO:0000313" key="1">
    <source>
        <dbReference type="EMBL" id="DAA02982.1"/>
    </source>
</evidence>